<dbReference type="Proteomes" id="UP000004302">
    <property type="component" value="Chromosome"/>
</dbReference>
<keyword evidence="3" id="KW-0285">Flavoprotein</keyword>
<dbReference type="EMBL" id="ADXJ01000990">
    <property type="protein sequence ID" value="EFR98946.1"/>
    <property type="molecule type" value="Genomic_DNA"/>
</dbReference>
<feature type="non-terminal residue" evidence="9">
    <location>
        <position position="176"/>
    </location>
</feature>
<dbReference type="PRINTS" id="PR00411">
    <property type="entry name" value="PNDRDTASEI"/>
</dbReference>
<evidence type="ECO:0000256" key="6">
    <source>
        <dbReference type="ARBA" id="ARBA00023027"/>
    </source>
</evidence>
<evidence type="ECO:0000256" key="1">
    <source>
        <dbReference type="ARBA" id="ARBA00005272"/>
    </source>
</evidence>
<comment type="catalytic activity">
    <reaction evidence="7">
        <text>a quinone + NADH + H(+) = a quinol + NAD(+)</text>
        <dbReference type="Rhea" id="RHEA:46160"/>
        <dbReference type="ChEBI" id="CHEBI:15378"/>
        <dbReference type="ChEBI" id="CHEBI:24646"/>
        <dbReference type="ChEBI" id="CHEBI:57540"/>
        <dbReference type="ChEBI" id="CHEBI:57945"/>
        <dbReference type="ChEBI" id="CHEBI:132124"/>
        <dbReference type="EC" id="1.6.5.9"/>
    </reaction>
</comment>
<dbReference type="InterPro" id="IPR036188">
    <property type="entry name" value="FAD/NAD-bd_sf"/>
</dbReference>
<organism evidence="9">
    <name type="scientific">Listeria seeligeri FSL N1-067</name>
    <dbReference type="NCBI Taxonomy" id="702453"/>
    <lineage>
        <taxon>Bacteria</taxon>
        <taxon>Bacillati</taxon>
        <taxon>Bacillota</taxon>
        <taxon>Bacilli</taxon>
        <taxon>Bacillales</taxon>
        <taxon>Listeriaceae</taxon>
        <taxon>Listeria</taxon>
    </lineage>
</organism>
<comment type="similarity">
    <text evidence="1">Belongs to the NADH dehydrogenase family.</text>
</comment>
<keyword evidence="5" id="KW-0560">Oxidoreductase</keyword>
<evidence type="ECO:0000313" key="9">
    <source>
        <dbReference type="EMBL" id="EFR98946.1"/>
    </source>
</evidence>
<dbReference type="AlphaFoldDB" id="E3ZTV1"/>
<dbReference type="HOGENOM" id="CLU_021377_5_0_9"/>
<dbReference type="Gene3D" id="3.50.50.100">
    <property type="match status" value="1"/>
</dbReference>
<dbReference type="EC" id="1.6.5.9" evidence="2"/>
<dbReference type="PANTHER" id="PTHR43706:SF47">
    <property type="entry name" value="EXTERNAL NADH-UBIQUINONE OXIDOREDUCTASE 1, MITOCHONDRIAL-RELATED"/>
    <property type="match status" value="1"/>
</dbReference>
<keyword evidence="6" id="KW-0520">NAD</keyword>
<dbReference type="PANTHER" id="PTHR43706">
    <property type="entry name" value="NADH DEHYDROGENASE"/>
    <property type="match status" value="1"/>
</dbReference>
<dbReference type="Pfam" id="PF07992">
    <property type="entry name" value="Pyr_redox_2"/>
    <property type="match status" value="1"/>
</dbReference>
<sequence length="176" mass="19679">MPEKNIVLIGAGYAGVHAAKKLAKKYKKDKDVNITLIDRHSYHTMMTELHEVAGGRVEPTAVQYDLRRLFNRTKVNLVTDNVTHVDHDKKIVTTEHGSYPFDYLVLGMGGEPNDFGTPGVSENGFTLWSWEDSVKLRKHIEETVTKASLEQNVEKRKAMLSFVVCGSGFTGIEMVG</sequence>
<dbReference type="InterPro" id="IPR045024">
    <property type="entry name" value="NDH-2"/>
</dbReference>
<evidence type="ECO:0000256" key="2">
    <source>
        <dbReference type="ARBA" id="ARBA00012637"/>
    </source>
</evidence>
<evidence type="ECO:0000256" key="7">
    <source>
        <dbReference type="ARBA" id="ARBA00047599"/>
    </source>
</evidence>
<keyword evidence="4" id="KW-0274">FAD</keyword>
<gene>
    <name evidence="9" type="ORF">NT03LS_2984</name>
</gene>
<evidence type="ECO:0000256" key="5">
    <source>
        <dbReference type="ARBA" id="ARBA00023002"/>
    </source>
</evidence>
<dbReference type="RefSeq" id="WP_003749723.1">
    <property type="nucleotide sequence ID" value="NZ_CM001051.1"/>
</dbReference>
<evidence type="ECO:0000256" key="3">
    <source>
        <dbReference type="ARBA" id="ARBA00022630"/>
    </source>
</evidence>
<evidence type="ECO:0000259" key="8">
    <source>
        <dbReference type="Pfam" id="PF07992"/>
    </source>
</evidence>
<dbReference type="SUPFAM" id="SSF51905">
    <property type="entry name" value="FAD/NAD(P)-binding domain"/>
    <property type="match status" value="1"/>
</dbReference>
<dbReference type="InterPro" id="IPR023753">
    <property type="entry name" value="FAD/NAD-binding_dom"/>
</dbReference>
<dbReference type="GO" id="GO:0050136">
    <property type="term" value="F:NADH dehydrogenase (quinone) (non-electrogenic) activity"/>
    <property type="evidence" value="ECO:0007669"/>
    <property type="project" value="UniProtKB-EC"/>
</dbReference>
<comment type="caution">
    <text evidence="9">The sequence shown here is derived from an EMBL/GenBank/DDBJ whole genome shotgun (WGS) entry which is preliminary data.</text>
</comment>
<dbReference type="PRINTS" id="PR00368">
    <property type="entry name" value="FADPNR"/>
</dbReference>
<evidence type="ECO:0000256" key="4">
    <source>
        <dbReference type="ARBA" id="ARBA00022827"/>
    </source>
</evidence>
<name>E3ZTV1_LISSE</name>
<reference evidence="9" key="1">
    <citation type="journal article" date="2010" name="Microbiol. Resour. Announc.">
        <title>Comparative genomics of the bacterial genus Listeria: Genome evolution is characterized by limited gene acquisition and limited gene loss.</title>
        <authorList>
            <person name="den Bakker H.C."/>
            <person name="Cummings C.A."/>
            <person name="Ferreira V."/>
            <person name="Vatta P."/>
            <person name="Orsi R.H."/>
            <person name="Degoricija L."/>
            <person name="Barker M."/>
            <person name="Petrauskene O."/>
            <person name="Furtado M.R."/>
            <person name="Wiedmann M."/>
        </authorList>
    </citation>
    <scope>NUCLEOTIDE SEQUENCE [LARGE SCALE GENOMIC DNA]</scope>
    <source>
        <strain evidence="9">FSL N1-067</strain>
    </source>
</reference>
<feature type="domain" description="FAD/NAD(P)-binding" evidence="8">
    <location>
        <begin position="5"/>
        <end position="174"/>
    </location>
</feature>
<accession>E3ZTV1</accession>
<protein>
    <recommendedName>
        <fullName evidence="2">NADH:ubiquinone reductase (non-electrogenic)</fullName>
        <ecNumber evidence="2">1.6.5.9</ecNumber>
    </recommendedName>
</protein>
<proteinExistence type="inferred from homology"/>
<dbReference type="OrthoDB" id="9781621at2"/>